<proteinExistence type="predicted"/>
<feature type="region of interest" description="Disordered" evidence="1">
    <location>
        <begin position="1"/>
        <end position="22"/>
    </location>
</feature>
<dbReference type="EMBL" id="JAYWIO010000002">
    <property type="protein sequence ID" value="KAK7281125.1"/>
    <property type="molecule type" value="Genomic_DNA"/>
</dbReference>
<evidence type="ECO:0000256" key="1">
    <source>
        <dbReference type="SAM" id="MobiDB-lite"/>
    </source>
</evidence>
<comment type="caution">
    <text evidence="2">The sequence shown here is derived from an EMBL/GenBank/DDBJ whole genome shotgun (WGS) entry which is preliminary data.</text>
</comment>
<reference evidence="2 3" key="1">
    <citation type="submission" date="2024-01" db="EMBL/GenBank/DDBJ databases">
        <title>The genomes of 5 underutilized Papilionoideae crops provide insights into root nodulation and disease resistanc.</title>
        <authorList>
            <person name="Yuan L."/>
        </authorList>
    </citation>
    <scope>NUCLEOTIDE SEQUENCE [LARGE SCALE GENOMIC DNA]</scope>
    <source>
        <strain evidence="2">ZHUSHIDOU_FW_LH</strain>
        <tissue evidence="2">Leaf</tissue>
    </source>
</reference>
<accession>A0AAN9IKF8</accession>
<feature type="compositionally biased region" description="Polar residues" evidence="1">
    <location>
        <begin position="11"/>
        <end position="22"/>
    </location>
</feature>
<evidence type="ECO:0000313" key="2">
    <source>
        <dbReference type="EMBL" id="KAK7281125.1"/>
    </source>
</evidence>
<gene>
    <name evidence="2" type="ORF">RIF29_08841</name>
</gene>
<protein>
    <submittedName>
        <fullName evidence="2">Uncharacterized protein</fullName>
    </submittedName>
</protein>
<dbReference type="Proteomes" id="UP001372338">
    <property type="component" value="Unassembled WGS sequence"/>
</dbReference>
<evidence type="ECO:0000313" key="3">
    <source>
        <dbReference type="Proteomes" id="UP001372338"/>
    </source>
</evidence>
<sequence length="115" mass="12550">MAKKRGRPPKTASNKKTSHDNLTVDLSQLDEEDIADIDSLTPKQAATLLKNIDAIRERLKGKAPATDEIGAVQETQKQDAPALGSSNPIIEKPPSVWDSFDISKLRNVGDKLSFI</sequence>
<keyword evidence="3" id="KW-1185">Reference proteome</keyword>
<organism evidence="2 3">
    <name type="scientific">Crotalaria pallida</name>
    <name type="common">Smooth rattlebox</name>
    <name type="synonym">Crotalaria striata</name>
    <dbReference type="NCBI Taxonomy" id="3830"/>
    <lineage>
        <taxon>Eukaryota</taxon>
        <taxon>Viridiplantae</taxon>
        <taxon>Streptophyta</taxon>
        <taxon>Embryophyta</taxon>
        <taxon>Tracheophyta</taxon>
        <taxon>Spermatophyta</taxon>
        <taxon>Magnoliopsida</taxon>
        <taxon>eudicotyledons</taxon>
        <taxon>Gunneridae</taxon>
        <taxon>Pentapetalae</taxon>
        <taxon>rosids</taxon>
        <taxon>fabids</taxon>
        <taxon>Fabales</taxon>
        <taxon>Fabaceae</taxon>
        <taxon>Papilionoideae</taxon>
        <taxon>50 kb inversion clade</taxon>
        <taxon>genistoids sensu lato</taxon>
        <taxon>core genistoids</taxon>
        <taxon>Crotalarieae</taxon>
        <taxon>Crotalaria</taxon>
    </lineage>
</organism>
<name>A0AAN9IKF8_CROPI</name>
<dbReference type="AlphaFoldDB" id="A0AAN9IKF8"/>